<evidence type="ECO:0000256" key="6">
    <source>
        <dbReference type="ARBA" id="ARBA00017286"/>
    </source>
</evidence>
<keyword evidence="8" id="KW-0963">Cytoplasm</keyword>
<evidence type="ECO:0000313" key="12">
    <source>
        <dbReference type="Proteomes" id="UP000799772"/>
    </source>
</evidence>
<evidence type="ECO:0000256" key="5">
    <source>
        <dbReference type="ARBA" id="ARBA00011427"/>
    </source>
</evidence>
<dbReference type="InterPro" id="IPR019191">
    <property type="entry name" value="Essential_protein_Yae1_N"/>
</dbReference>
<dbReference type="OrthoDB" id="20086at2759"/>
<organism evidence="11 12">
    <name type="scientific">Rhizodiscina lignyota</name>
    <dbReference type="NCBI Taxonomy" id="1504668"/>
    <lineage>
        <taxon>Eukaryota</taxon>
        <taxon>Fungi</taxon>
        <taxon>Dikarya</taxon>
        <taxon>Ascomycota</taxon>
        <taxon>Pezizomycotina</taxon>
        <taxon>Dothideomycetes</taxon>
        <taxon>Pleosporomycetidae</taxon>
        <taxon>Aulographales</taxon>
        <taxon>Rhizodiscinaceae</taxon>
        <taxon>Rhizodiscina</taxon>
    </lineage>
</organism>
<sequence>SDLPRLRYVHTTAGYRDGVSASKASFVQEGFDEGFALGAEAGLRVGAVLGVLEGIISAIQPARMSRRVVLRKLLHEAEADLSLQNVFGREYVDEDGIWKWDVRARDEKEDVTFRDIADSHPLIVKWKDIARSLAQDWGLGDDVF</sequence>
<evidence type="ECO:0000256" key="3">
    <source>
        <dbReference type="ARBA" id="ARBA00004496"/>
    </source>
</evidence>
<evidence type="ECO:0000256" key="2">
    <source>
        <dbReference type="ARBA" id="ARBA00004123"/>
    </source>
</evidence>
<feature type="non-terminal residue" evidence="11">
    <location>
        <position position="144"/>
    </location>
</feature>
<dbReference type="Proteomes" id="UP000799772">
    <property type="component" value="Unassembled WGS sequence"/>
</dbReference>
<comment type="subunit">
    <text evidence="5">May form a complex with LTO1.</text>
</comment>
<comment type="subcellular location">
    <subcellularLocation>
        <location evidence="3">Cytoplasm</location>
    </subcellularLocation>
    <subcellularLocation>
        <location evidence="2">Nucleus</location>
    </subcellularLocation>
</comment>
<gene>
    <name evidence="11" type="ORF">NA57DRAFT_15237</name>
</gene>
<dbReference type="GO" id="GO:0005634">
    <property type="term" value="C:nucleus"/>
    <property type="evidence" value="ECO:0007669"/>
    <property type="project" value="UniProtKB-SubCell"/>
</dbReference>
<dbReference type="AlphaFoldDB" id="A0A9P4MBW4"/>
<evidence type="ECO:0000256" key="9">
    <source>
        <dbReference type="ARBA" id="ARBA00023242"/>
    </source>
</evidence>
<feature type="non-terminal residue" evidence="11">
    <location>
        <position position="1"/>
    </location>
</feature>
<dbReference type="EMBL" id="ML978121">
    <property type="protein sequence ID" value="KAF2105071.1"/>
    <property type="molecule type" value="Genomic_DNA"/>
</dbReference>
<name>A0A9P4MBW4_9PEZI</name>
<keyword evidence="9" id="KW-0539">Nucleus</keyword>
<proteinExistence type="inferred from homology"/>
<dbReference type="GO" id="GO:0005737">
    <property type="term" value="C:cytoplasm"/>
    <property type="evidence" value="ECO:0007669"/>
    <property type="project" value="UniProtKB-SubCell"/>
</dbReference>
<accession>A0A9P4MBW4</accession>
<evidence type="ECO:0000256" key="8">
    <source>
        <dbReference type="ARBA" id="ARBA00022490"/>
    </source>
</evidence>
<keyword evidence="12" id="KW-1185">Reference proteome</keyword>
<dbReference type="InterPro" id="IPR038881">
    <property type="entry name" value="Yae1-like"/>
</dbReference>
<evidence type="ECO:0000256" key="1">
    <source>
        <dbReference type="ARBA" id="ARBA00003836"/>
    </source>
</evidence>
<dbReference type="PANTHER" id="PTHR18829:SF0">
    <property type="entry name" value="PROTEIN YAE1 HOMOLOG"/>
    <property type="match status" value="1"/>
</dbReference>
<evidence type="ECO:0000256" key="7">
    <source>
        <dbReference type="ARBA" id="ARBA00018400"/>
    </source>
</evidence>
<comment type="function">
    <text evidence="1">The complex LTO1:YAE1 may function as a target specific adapter that probably recruits apo-RPLI1 to the cytosolic iron-sulfur protein assembly (CIA) complex machinery. May be required for biogenesis of the large ribosomal subunit and initiation of translation.</text>
</comment>
<protein>
    <recommendedName>
        <fullName evidence="7">Protein YAE1</fullName>
    </recommendedName>
    <alternativeName>
        <fullName evidence="6">Protein yae1</fullName>
    </alternativeName>
</protein>
<evidence type="ECO:0000313" key="11">
    <source>
        <dbReference type="EMBL" id="KAF2105071.1"/>
    </source>
</evidence>
<dbReference type="Pfam" id="PF09811">
    <property type="entry name" value="Yae1_N"/>
    <property type="match status" value="1"/>
</dbReference>
<evidence type="ECO:0000256" key="4">
    <source>
        <dbReference type="ARBA" id="ARBA00007096"/>
    </source>
</evidence>
<reference evidence="11" key="1">
    <citation type="journal article" date="2020" name="Stud. Mycol.">
        <title>101 Dothideomycetes genomes: a test case for predicting lifestyles and emergence of pathogens.</title>
        <authorList>
            <person name="Haridas S."/>
            <person name="Albert R."/>
            <person name="Binder M."/>
            <person name="Bloem J."/>
            <person name="Labutti K."/>
            <person name="Salamov A."/>
            <person name="Andreopoulos B."/>
            <person name="Baker S."/>
            <person name="Barry K."/>
            <person name="Bills G."/>
            <person name="Bluhm B."/>
            <person name="Cannon C."/>
            <person name="Castanera R."/>
            <person name="Culley D."/>
            <person name="Daum C."/>
            <person name="Ezra D."/>
            <person name="Gonzalez J."/>
            <person name="Henrissat B."/>
            <person name="Kuo A."/>
            <person name="Liang C."/>
            <person name="Lipzen A."/>
            <person name="Lutzoni F."/>
            <person name="Magnuson J."/>
            <person name="Mondo S."/>
            <person name="Nolan M."/>
            <person name="Ohm R."/>
            <person name="Pangilinan J."/>
            <person name="Park H.-J."/>
            <person name="Ramirez L."/>
            <person name="Alfaro M."/>
            <person name="Sun H."/>
            <person name="Tritt A."/>
            <person name="Yoshinaga Y."/>
            <person name="Zwiers L.-H."/>
            <person name="Turgeon B."/>
            <person name="Goodwin S."/>
            <person name="Spatafora J."/>
            <person name="Crous P."/>
            <person name="Grigoriev I."/>
        </authorList>
    </citation>
    <scope>NUCLEOTIDE SEQUENCE</scope>
    <source>
        <strain evidence="11">CBS 133067</strain>
    </source>
</reference>
<comment type="caution">
    <text evidence="11">The sequence shown here is derived from an EMBL/GenBank/DDBJ whole genome shotgun (WGS) entry which is preliminary data.</text>
</comment>
<evidence type="ECO:0000259" key="10">
    <source>
        <dbReference type="Pfam" id="PF09811"/>
    </source>
</evidence>
<comment type="similarity">
    <text evidence="4">Belongs to the YAE1 family.</text>
</comment>
<feature type="domain" description="Essential protein Yae1 N-terminal" evidence="10">
    <location>
        <begin position="14"/>
        <end position="52"/>
    </location>
</feature>
<dbReference type="PANTHER" id="PTHR18829">
    <property type="entry name" value="PROTEIN YAE1 HOMOLOG"/>
    <property type="match status" value="1"/>
</dbReference>